<feature type="chain" id="PRO_5045678283" description="Secreted protein" evidence="1">
    <location>
        <begin position="23"/>
        <end position="200"/>
    </location>
</feature>
<evidence type="ECO:0000313" key="2">
    <source>
        <dbReference type="EMBL" id="KAK8240658.1"/>
    </source>
</evidence>
<feature type="signal peptide" evidence="1">
    <location>
        <begin position="1"/>
        <end position="22"/>
    </location>
</feature>
<accession>A0ABR1YWS3</accession>
<organism evidence="2 3">
    <name type="scientific">Phyllosticta capitalensis</name>
    <dbReference type="NCBI Taxonomy" id="121624"/>
    <lineage>
        <taxon>Eukaryota</taxon>
        <taxon>Fungi</taxon>
        <taxon>Dikarya</taxon>
        <taxon>Ascomycota</taxon>
        <taxon>Pezizomycotina</taxon>
        <taxon>Dothideomycetes</taxon>
        <taxon>Dothideomycetes incertae sedis</taxon>
        <taxon>Botryosphaeriales</taxon>
        <taxon>Phyllostictaceae</taxon>
        <taxon>Phyllosticta</taxon>
    </lineage>
</organism>
<keyword evidence="1" id="KW-0732">Signal</keyword>
<evidence type="ECO:0000313" key="3">
    <source>
        <dbReference type="Proteomes" id="UP001492380"/>
    </source>
</evidence>
<name>A0ABR1YWS3_9PEZI</name>
<keyword evidence="3" id="KW-1185">Reference proteome</keyword>
<evidence type="ECO:0008006" key="4">
    <source>
        <dbReference type="Google" id="ProtNLM"/>
    </source>
</evidence>
<evidence type="ECO:0000256" key="1">
    <source>
        <dbReference type="SAM" id="SignalP"/>
    </source>
</evidence>
<protein>
    <recommendedName>
        <fullName evidence="4">Secreted protein</fullName>
    </recommendedName>
</protein>
<dbReference type="EMBL" id="JBBWRZ010000003">
    <property type="protein sequence ID" value="KAK8240658.1"/>
    <property type="molecule type" value="Genomic_DNA"/>
</dbReference>
<proteinExistence type="predicted"/>
<reference evidence="2 3" key="1">
    <citation type="submission" date="2024-04" db="EMBL/GenBank/DDBJ databases">
        <title>Phyllosticta paracitricarpa is synonymous to the EU quarantine fungus P. citricarpa based on phylogenomic analyses.</title>
        <authorList>
            <consortium name="Lawrence Berkeley National Laboratory"/>
            <person name="Van Ingen-Buijs V.A."/>
            <person name="Van Westerhoven A.C."/>
            <person name="Haridas S."/>
            <person name="Skiadas P."/>
            <person name="Martin F."/>
            <person name="Groenewald J.Z."/>
            <person name="Crous P.W."/>
            <person name="Seidl M.F."/>
        </authorList>
    </citation>
    <scope>NUCLEOTIDE SEQUENCE [LARGE SCALE GENOMIC DNA]</scope>
    <source>
        <strain evidence="2 3">CBS 123374</strain>
    </source>
</reference>
<sequence>MGKEGVAHVIVSLASITSVVLSCQVVGHCTAPTSTFHYVRLLPTCLPTFCPPILPLSASRRCLSSLFPHPTCIPSHPLPPPHALPGSPQRRSCEKLGGCSYDVTGLRSPFAVQVLAGHHPSLILIDFFSLFLAPSSLPLGPFLLTSARTGVYPCLLICVGHRGRDTCWWYLPSLRHVFLALSALLCNSTTTRGAFITGKE</sequence>
<gene>
    <name evidence="2" type="ORF">HDK90DRAFT_191164</name>
</gene>
<dbReference type="PROSITE" id="PS51257">
    <property type="entry name" value="PROKAR_LIPOPROTEIN"/>
    <property type="match status" value="1"/>
</dbReference>
<dbReference type="Proteomes" id="UP001492380">
    <property type="component" value="Unassembled WGS sequence"/>
</dbReference>
<comment type="caution">
    <text evidence="2">The sequence shown here is derived from an EMBL/GenBank/DDBJ whole genome shotgun (WGS) entry which is preliminary data.</text>
</comment>